<feature type="repeat" description="TPR" evidence="8">
    <location>
        <begin position="295"/>
        <end position="328"/>
    </location>
</feature>
<evidence type="ECO:0000256" key="2">
    <source>
        <dbReference type="ARBA" id="ARBA00013194"/>
    </source>
</evidence>
<dbReference type="InterPro" id="IPR001179">
    <property type="entry name" value="PPIase_FKBP_dom"/>
</dbReference>
<dbReference type="GO" id="GO:0003755">
    <property type="term" value="F:peptidyl-prolyl cis-trans isomerase activity"/>
    <property type="evidence" value="ECO:0007669"/>
    <property type="project" value="UniProtKB-KW"/>
</dbReference>
<dbReference type="Proteomes" id="UP000070544">
    <property type="component" value="Unassembled WGS sequence"/>
</dbReference>
<dbReference type="SUPFAM" id="SSF48452">
    <property type="entry name" value="TPR-like"/>
    <property type="match status" value="1"/>
</dbReference>
<name>A0A139AQD2_GONPJ</name>
<accession>A0A139AQD2</accession>
<dbReference type="OrthoDB" id="10671566at2759"/>
<dbReference type="InterPro" id="IPR019734">
    <property type="entry name" value="TPR_rpt"/>
</dbReference>
<dbReference type="PROSITE" id="PS50005">
    <property type="entry name" value="TPR"/>
    <property type="match status" value="1"/>
</dbReference>
<evidence type="ECO:0000256" key="8">
    <source>
        <dbReference type="PROSITE-ProRule" id="PRU00339"/>
    </source>
</evidence>
<dbReference type="InterPro" id="IPR050754">
    <property type="entry name" value="FKBP4/5/8-like"/>
</dbReference>
<keyword evidence="3" id="KW-0677">Repeat</keyword>
<dbReference type="PANTHER" id="PTHR46512">
    <property type="entry name" value="PEPTIDYLPROLYL ISOMERASE"/>
    <property type="match status" value="1"/>
</dbReference>
<evidence type="ECO:0000256" key="9">
    <source>
        <dbReference type="SAM" id="MobiDB-lite"/>
    </source>
</evidence>
<dbReference type="Gene3D" id="3.10.50.40">
    <property type="match status" value="1"/>
</dbReference>
<feature type="domain" description="PPIase FKBP-type" evidence="10">
    <location>
        <begin position="50"/>
        <end position="148"/>
    </location>
</feature>
<dbReference type="Pfam" id="PF00254">
    <property type="entry name" value="FKBP_C"/>
    <property type="match status" value="1"/>
</dbReference>
<dbReference type="EMBL" id="KQ965741">
    <property type="protein sequence ID" value="KXS18713.1"/>
    <property type="molecule type" value="Genomic_DNA"/>
</dbReference>
<dbReference type="EC" id="5.2.1.8" evidence="2 7"/>
<dbReference type="InterPro" id="IPR046357">
    <property type="entry name" value="PPIase_dom_sf"/>
</dbReference>
<keyword evidence="5 7" id="KW-0697">Rotamase</keyword>
<dbReference type="InterPro" id="IPR011990">
    <property type="entry name" value="TPR-like_helical_dom_sf"/>
</dbReference>
<dbReference type="SUPFAM" id="SSF54534">
    <property type="entry name" value="FKBP-like"/>
    <property type="match status" value="1"/>
</dbReference>
<proteinExistence type="predicted"/>
<keyword evidence="6 7" id="KW-0413">Isomerase</keyword>
<dbReference type="PROSITE" id="PS50059">
    <property type="entry name" value="FKBP_PPIASE"/>
    <property type="match status" value="1"/>
</dbReference>
<feature type="region of interest" description="Disordered" evidence="9">
    <location>
        <begin position="246"/>
        <end position="273"/>
    </location>
</feature>
<reference evidence="11 12" key="1">
    <citation type="journal article" date="2015" name="Genome Biol. Evol.">
        <title>Phylogenomic analyses indicate that early fungi evolved digesting cell walls of algal ancestors of land plants.</title>
        <authorList>
            <person name="Chang Y."/>
            <person name="Wang S."/>
            <person name="Sekimoto S."/>
            <person name="Aerts A.L."/>
            <person name="Choi C."/>
            <person name="Clum A."/>
            <person name="LaButti K.M."/>
            <person name="Lindquist E.A."/>
            <person name="Yee Ngan C."/>
            <person name="Ohm R.A."/>
            <person name="Salamov A.A."/>
            <person name="Grigoriev I.V."/>
            <person name="Spatafora J.W."/>
            <person name="Berbee M.L."/>
        </authorList>
    </citation>
    <scope>NUCLEOTIDE SEQUENCE [LARGE SCALE GENOMIC DNA]</scope>
    <source>
        <strain evidence="11 12">JEL478</strain>
    </source>
</reference>
<comment type="catalytic activity">
    <reaction evidence="1 7">
        <text>[protein]-peptidylproline (omega=180) = [protein]-peptidylproline (omega=0)</text>
        <dbReference type="Rhea" id="RHEA:16237"/>
        <dbReference type="Rhea" id="RHEA-COMP:10747"/>
        <dbReference type="Rhea" id="RHEA-COMP:10748"/>
        <dbReference type="ChEBI" id="CHEBI:83833"/>
        <dbReference type="ChEBI" id="CHEBI:83834"/>
        <dbReference type="EC" id="5.2.1.8"/>
    </reaction>
</comment>
<sequence length="359" mass="38155">MAEGTEPPSIGERQTVATANMPPVWTDLPAPLRARYAPIRHGTGVKIEHGGIVSVHYTGRVAESGTVFDRTRTEASDVEAWPFEFTAGSGQALPPLDHVALTSCVGDSYLLHLDPPPPGDPEEGLWFDSHDVPKSHAVEIEVDFVGFVPPDPSSTPLARAARLKDRANADYRAAISGRGDVDGLRKALKGYEDAIALMTPPTSSPTSTPPPPTDATPSPTTTTLLSLLLNASQTLLKLRTLGVLRVPIGPSSTSSPNSAPDTSEDPPDEDPTDADAAQVALEYSHRAVGIAPDSAKAHFRAGAAAAVLGRWNEAETSLGRAAELDPADPAPPRELALVCKRRKDEAWREREAYRRAVEG</sequence>
<feature type="compositionally biased region" description="Low complexity" evidence="9">
    <location>
        <begin position="197"/>
        <end position="206"/>
    </location>
</feature>
<keyword evidence="12" id="KW-1185">Reference proteome</keyword>
<evidence type="ECO:0000259" key="10">
    <source>
        <dbReference type="PROSITE" id="PS50059"/>
    </source>
</evidence>
<dbReference type="Gene3D" id="1.25.40.10">
    <property type="entry name" value="Tetratricopeptide repeat domain"/>
    <property type="match status" value="1"/>
</dbReference>
<evidence type="ECO:0000313" key="11">
    <source>
        <dbReference type="EMBL" id="KXS18713.1"/>
    </source>
</evidence>
<dbReference type="AlphaFoldDB" id="A0A139AQD2"/>
<keyword evidence="4 8" id="KW-0802">TPR repeat</keyword>
<evidence type="ECO:0000256" key="4">
    <source>
        <dbReference type="ARBA" id="ARBA00022803"/>
    </source>
</evidence>
<feature type="compositionally biased region" description="Acidic residues" evidence="9">
    <location>
        <begin position="262"/>
        <end position="273"/>
    </location>
</feature>
<evidence type="ECO:0000256" key="3">
    <source>
        <dbReference type="ARBA" id="ARBA00022737"/>
    </source>
</evidence>
<evidence type="ECO:0000256" key="1">
    <source>
        <dbReference type="ARBA" id="ARBA00000971"/>
    </source>
</evidence>
<evidence type="ECO:0000256" key="5">
    <source>
        <dbReference type="ARBA" id="ARBA00023110"/>
    </source>
</evidence>
<organism evidence="11 12">
    <name type="scientific">Gonapodya prolifera (strain JEL478)</name>
    <name type="common">Monoblepharis prolifera</name>
    <dbReference type="NCBI Taxonomy" id="1344416"/>
    <lineage>
        <taxon>Eukaryota</taxon>
        <taxon>Fungi</taxon>
        <taxon>Fungi incertae sedis</taxon>
        <taxon>Chytridiomycota</taxon>
        <taxon>Chytridiomycota incertae sedis</taxon>
        <taxon>Monoblepharidomycetes</taxon>
        <taxon>Monoblepharidales</taxon>
        <taxon>Gonapodyaceae</taxon>
        <taxon>Gonapodya</taxon>
    </lineage>
</organism>
<evidence type="ECO:0000313" key="12">
    <source>
        <dbReference type="Proteomes" id="UP000070544"/>
    </source>
</evidence>
<protein>
    <recommendedName>
        <fullName evidence="2 7">peptidylprolyl isomerase</fullName>
        <ecNumber evidence="2 7">5.2.1.8</ecNumber>
    </recommendedName>
</protein>
<feature type="region of interest" description="Disordered" evidence="9">
    <location>
        <begin position="1"/>
        <end position="24"/>
    </location>
</feature>
<dbReference type="PANTHER" id="PTHR46512:SF9">
    <property type="entry name" value="PEPTIDYLPROLYL ISOMERASE"/>
    <property type="match status" value="1"/>
</dbReference>
<evidence type="ECO:0000256" key="6">
    <source>
        <dbReference type="ARBA" id="ARBA00023235"/>
    </source>
</evidence>
<feature type="region of interest" description="Disordered" evidence="9">
    <location>
        <begin position="197"/>
        <end position="221"/>
    </location>
</feature>
<evidence type="ECO:0000256" key="7">
    <source>
        <dbReference type="PROSITE-ProRule" id="PRU00277"/>
    </source>
</evidence>
<gene>
    <name evidence="11" type="ORF">M427DRAFT_53658</name>
</gene>